<evidence type="ECO:0000313" key="2">
    <source>
        <dbReference type="Proteomes" id="UP000092460"/>
    </source>
</evidence>
<dbReference type="Proteomes" id="UP000092460">
    <property type="component" value="Unassembled WGS sequence"/>
</dbReference>
<reference evidence="1" key="2">
    <citation type="submission" date="2020-05" db="UniProtKB">
        <authorList>
            <consortium name="EnsemblMetazoa"/>
        </authorList>
    </citation>
    <scope>IDENTIFICATION</scope>
    <source>
        <strain evidence="1">IAEA</strain>
    </source>
</reference>
<accession>A0A1B0C1V1</accession>
<protein>
    <submittedName>
        <fullName evidence="1">Uncharacterized protein</fullName>
    </submittedName>
</protein>
<dbReference type="STRING" id="67801.A0A1B0C1V1"/>
<dbReference type="SUPFAM" id="SSF51569">
    <property type="entry name" value="Aldolase"/>
    <property type="match status" value="1"/>
</dbReference>
<dbReference type="EMBL" id="JXJN01024174">
    <property type="status" value="NOT_ANNOTATED_CDS"/>
    <property type="molecule type" value="Genomic_DNA"/>
</dbReference>
<keyword evidence="2" id="KW-1185">Reference proteome</keyword>
<sequence length="145" mass="16459">MTFPSQLYLRWGNQFGLKTRLEEITYAISCGAREIDNVTNRQSLTVAGSFRGMQRLLEYKNTSSNSSYSRYTSMGKESVNATLQVTLVTIWGTIQTGWGVRTVRVAILRRILVNATLRVEWFQPSLFLFGTSGPLDDIDKIVRIL</sequence>
<dbReference type="EnsemblMetazoa" id="GPPI046811-RA">
    <property type="protein sequence ID" value="GPPI046811-PA"/>
    <property type="gene ID" value="GPPI046811"/>
</dbReference>
<name>A0A1B0C1V1_9MUSC</name>
<dbReference type="AlphaFoldDB" id="A0A1B0C1V1"/>
<organism evidence="1 2">
    <name type="scientific">Glossina palpalis gambiensis</name>
    <dbReference type="NCBI Taxonomy" id="67801"/>
    <lineage>
        <taxon>Eukaryota</taxon>
        <taxon>Metazoa</taxon>
        <taxon>Ecdysozoa</taxon>
        <taxon>Arthropoda</taxon>
        <taxon>Hexapoda</taxon>
        <taxon>Insecta</taxon>
        <taxon>Pterygota</taxon>
        <taxon>Neoptera</taxon>
        <taxon>Endopterygota</taxon>
        <taxon>Diptera</taxon>
        <taxon>Brachycera</taxon>
        <taxon>Muscomorpha</taxon>
        <taxon>Hippoboscoidea</taxon>
        <taxon>Glossinidae</taxon>
        <taxon>Glossina</taxon>
    </lineage>
</organism>
<dbReference type="VEuPathDB" id="VectorBase:GPPI046811"/>
<reference evidence="2" key="1">
    <citation type="submission" date="2015-01" db="EMBL/GenBank/DDBJ databases">
        <authorList>
            <person name="Aksoy S."/>
            <person name="Warren W."/>
            <person name="Wilson R.K."/>
        </authorList>
    </citation>
    <scope>NUCLEOTIDE SEQUENCE [LARGE SCALE GENOMIC DNA]</scope>
    <source>
        <strain evidence="2">IAEA</strain>
    </source>
</reference>
<evidence type="ECO:0000313" key="1">
    <source>
        <dbReference type="EnsemblMetazoa" id="GPPI046811-PA"/>
    </source>
</evidence>
<proteinExistence type="predicted"/>